<dbReference type="OrthoDB" id="310895at2759"/>
<gene>
    <name evidence="18" type="ORF">AYO20_00906</name>
</gene>
<dbReference type="GO" id="GO:0006210">
    <property type="term" value="P:thymine catabolic process"/>
    <property type="evidence" value="ECO:0007669"/>
    <property type="project" value="TreeGrafter"/>
</dbReference>
<evidence type="ECO:0000256" key="3">
    <source>
        <dbReference type="ARBA" id="ARBA00006478"/>
    </source>
</evidence>
<evidence type="ECO:0000313" key="18">
    <source>
        <dbReference type="EMBL" id="OAL39993.1"/>
    </source>
</evidence>
<dbReference type="InterPro" id="IPR000836">
    <property type="entry name" value="PRTase_dom"/>
</dbReference>
<dbReference type="AlphaFoldDB" id="A0A178DFK2"/>
<dbReference type="Proteomes" id="UP000185904">
    <property type="component" value="Unassembled WGS sequence"/>
</dbReference>
<dbReference type="GO" id="GO:0005739">
    <property type="term" value="C:mitochondrion"/>
    <property type="evidence" value="ECO:0007669"/>
    <property type="project" value="TreeGrafter"/>
</dbReference>
<dbReference type="SUPFAM" id="SSF53271">
    <property type="entry name" value="PRTase-like"/>
    <property type="match status" value="1"/>
</dbReference>
<dbReference type="NCBIfam" id="TIGR01251">
    <property type="entry name" value="ribP_PPkin"/>
    <property type="match status" value="1"/>
</dbReference>
<dbReference type="NCBIfam" id="TIGR01722">
    <property type="entry name" value="MMSDH"/>
    <property type="match status" value="1"/>
</dbReference>
<evidence type="ECO:0000256" key="4">
    <source>
        <dbReference type="ARBA" id="ARBA00009986"/>
    </source>
</evidence>
<dbReference type="InterPro" id="IPR029057">
    <property type="entry name" value="PRTase-like"/>
</dbReference>
<dbReference type="Gene3D" id="3.40.605.10">
    <property type="entry name" value="Aldehyde Dehydrogenase, Chain A, domain 1"/>
    <property type="match status" value="1"/>
</dbReference>
<dbReference type="GeneID" id="34584332"/>
<dbReference type="FunFam" id="3.40.50.2020:FF:000001">
    <property type="entry name" value="Ribose-phosphate pyrophosphokinase"/>
    <property type="match status" value="1"/>
</dbReference>
<dbReference type="SMART" id="SM01400">
    <property type="entry name" value="Pribosyltran_N"/>
    <property type="match status" value="1"/>
</dbReference>
<evidence type="ECO:0000256" key="8">
    <source>
        <dbReference type="ARBA" id="ARBA00022741"/>
    </source>
</evidence>
<dbReference type="InterPro" id="IPR016160">
    <property type="entry name" value="Ald_DH_CS_CYS"/>
</dbReference>
<dbReference type="InterPro" id="IPR015590">
    <property type="entry name" value="Aldehyde_DH_dom"/>
</dbReference>
<dbReference type="InterPro" id="IPR010061">
    <property type="entry name" value="MeMal-semiAld_DH"/>
</dbReference>
<dbReference type="Gene3D" id="3.40.50.2020">
    <property type="match status" value="2"/>
</dbReference>
<dbReference type="Pfam" id="PF13793">
    <property type="entry name" value="Pribosyltran_N"/>
    <property type="match status" value="1"/>
</dbReference>
<dbReference type="EMBL" id="LVCJ01000003">
    <property type="protein sequence ID" value="OAL39993.1"/>
    <property type="molecule type" value="Genomic_DNA"/>
</dbReference>
<dbReference type="PROSITE" id="PS00070">
    <property type="entry name" value="ALDEHYDE_DEHYDR_CYS"/>
    <property type="match status" value="1"/>
</dbReference>
<dbReference type="RefSeq" id="XP_022505005.1">
    <property type="nucleotide sequence ID" value="XM_022639214.1"/>
</dbReference>
<dbReference type="GO" id="GO:0004749">
    <property type="term" value="F:ribose phosphate diphosphokinase activity"/>
    <property type="evidence" value="ECO:0007669"/>
    <property type="project" value="UniProtKB-EC"/>
</dbReference>
<feature type="compositionally biased region" description="Low complexity" evidence="15">
    <location>
        <begin position="398"/>
        <end position="409"/>
    </location>
</feature>
<keyword evidence="8" id="KW-0547">Nucleotide-binding</keyword>
<sequence>MSMQVLSGGSHSDFADRVCQRLGEDSPSTKLTSSRFSNGETSIVIGNSVRGADLFIIQTAAEPVNDMLMELLITISACKTASARKITAVLPCFPYSRQDKKDRSRAPITAKLVANMLETAGCNHIITMDLHASQIQGFFNIPVDNLYAESAMVEYIRSNMPLDNVVIVSPDAGAAIIADKLRLDLALIHKERKVASKISRMILVGSVVNKTAVIVDDIADTCGTLIMASDVLKNHGAISCRAVVVHGFLSGPAIQKIEESSLERLVVTNTLPLSPTAQKCPKIESIDVSGIIAEAIRRTHHGESDICYQEIEGLKVGLAGFVFRLDTNGNTMVVQRSATTVATVLEQPLSLVVDSNDDTAGDYSPNHHRRNKRLRRDETGTRLGTSDPSRVTVPLNQSASTGASTSTMALPTPPTTTQNLINNEFSVSKTRVWMKVLDPASQKLLARVPDSTPAEIQKAVTVAEAAQTAWASLPISKRKALLFSLLGVLQQHTVDFQQSLQLEVGKTLQDAESEFERGIDAIHTACSATAEMNGKHWTTNSTETYTIHQPVGVCVIITPFNFPFMIPLWSIPYAVITGNTVVLKPSEKAPSTANLLGRCFVQAGFPPGVINIIHGSSVTVDKLLSQPVVSAVSFVGSELAGERVYEHAKATRKRIQVEVSGKNHGIVLEDASKTKTLYAIAGSAFGAAGQRCMALSVMLCVGSTKEWIDDLVQLAGSLKVGCGSDPGTEVGPLITAAAKERVEDMIDLAEAEGAHVVLDGRKYCVPEYPEGNFVGPTIITKVQTSMQCYQDEIFGPVLVCIEVDTLDEAIEIANENRYGNGCSLFTTDPVHAQTFQRKINIGQIGINVPVLAASGPVARTANKDSFLGDNECGRSPWQFFTMPKTVTALWR</sequence>
<evidence type="ECO:0000259" key="17">
    <source>
        <dbReference type="Pfam" id="PF13793"/>
    </source>
</evidence>
<dbReference type="GO" id="GO:0002189">
    <property type="term" value="C:ribose phosphate diphosphokinase complex"/>
    <property type="evidence" value="ECO:0007669"/>
    <property type="project" value="UniProtKB-ARBA"/>
</dbReference>
<keyword evidence="12" id="KW-0560">Oxidoreductase</keyword>
<dbReference type="GO" id="GO:0006574">
    <property type="term" value="P:L-valine catabolic process"/>
    <property type="evidence" value="ECO:0007669"/>
    <property type="project" value="TreeGrafter"/>
</dbReference>
<comment type="catalytic activity">
    <reaction evidence="14">
        <text>D-ribose 5-phosphate + ATP = 5-phospho-alpha-D-ribose 1-diphosphate + AMP + H(+)</text>
        <dbReference type="Rhea" id="RHEA:15609"/>
        <dbReference type="ChEBI" id="CHEBI:15378"/>
        <dbReference type="ChEBI" id="CHEBI:30616"/>
        <dbReference type="ChEBI" id="CHEBI:58017"/>
        <dbReference type="ChEBI" id="CHEBI:78346"/>
        <dbReference type="ChEBI" id="CHEBI:456215"/>
        <dbReference type="EC" id="2.7.6.1"/>
    </reaction>
</comment>
<keyword evidence="11" id="KW-0460">Magnesium</keyword>
<dbReference type="NCBIfam" id="NF002320">
    <property type="entry name" value="PRK01259.1"/>
    <property type="match status" value="1"/>
</dbReference>
<evidence type="ECO:0000256" key="1">
    <source>
        <dbReference type="ARBA" id="ARBA00001946"/>
    </source>
</evidence>
<dbReference type="GO" id="GO:0009156">
    <property type="term" value="P:ribonucleoside monophosphate biosynthetic process"/>
    <property type="evidence" value="ECO:0007669"/>
    <property type="project" value="InterPro"/>
</dbReference>
<comment type="similarity">
    <text evidence="4">Belongs to the aldehyde dehydrogenase family.</text>
</comment>
<dbReference type="PANTHER" id="PTHR43866:SF3">
    <property type="entry name" value="METHYLMALONATE-SEMIALDEHYDE DEHYDROGENASE [ACYLATING], MITOCHONDRIAL"/>
    <property type="match status" value="1"/>
</dbReference>
<evidence type="ECO:0000256" key="7">
    <source>
        <dbReference type="ARBA" id="ARBA00022727"/>
    </source>
</evidence>
<dbReference type="PANTHER" id="PTHR43866">
    <property type="entry name" value="MALONATE-SEMIALDEHYDE DEHYDROGENASE"/>
    <property type="match status" value="1"/>
</dbReference>
<evidence type="ECO:0000256" key="6">
    <source>
        <dbReference type="ARBA" id="ARBA00022723"/>
    </source>
</evidence>
<dbReference type="InterPro" id="IPR016163">
    <property type="entry name" value="Ald_DH_C"/>
</dbReference>
<keyword evidence="13" id="KW-0520">NAD</keyword>
<name>A0A178DFK2_9EURO</name>
<comment type="pathway">
    <text evidence="2">Metabolic intermediate biosynthesis; 5-phospho-alpha-D-ribose 1-diphosphate biosynthesis; 5-phospho-alpha-D-ribose 1-diphosphate from D-ribose 5-phosphate (route I): step 1/1.</text>
</comment>
<organism evidence="18 19">
    <name type="scientific">Fonsecaea nubica</name>
    <dbReference type="NCBI Taxonomy" id="856822"/>
    <lineage>
        <taxon>Eukaryota</taxon>
        <taxon>Fungi</taxon>
        <taxon>Dikarya</taxon>
        <taxon>Ascomycota</taxon>
        <taxon>Pezizomycotina</taxon>
        <taxon>Eurotiomycetes</taxon>
        <taxon>Chaetothyriomycetidae</taxon>
        <taxon>Chaetothyriales</taxon>
        <taxon>Herpotrichiellaceae</taxon>
        <taxon>Fonsecaea</taxon>
    </lineage>
</organism>
<comment type="caution">
    <text evidence="18">The sequence shown here is derived from an EMBL/GenBank/DDBJ whole genome shotgun (WGS) entry which is preliminary data.</text>
</comment>
<dbReference type="GO" id="GO:0009165">
    <property type="term" value="P:nucleotide biosynthetic process"/>
    <property type="evidence" value="ECO:0007669"/>
    <property type="project" value="UniProtKB-KW"/>
</dbReference>
<dbReference type="CDD" id="cd06223">
    <property type="entry name" value="PRTases_typeI"/>
    <property type="match status" value="1"/>
</dbReference>
<evidence type="ECO:0000256" key="11">
    <source>
        <dbReference type="ARBA" id="ARBA00022842"/>
    </source>
</evidence>
<comment type="similarity">
    <text evidence="3">Belongs to the ribose-phosphate pyrophosphokinase family.</text>
</comment>
<feature type="domain" description="Ribose-phosphate pyrophosphokinase N-terminal" evidence="17">
    <location>
        <begin position="3"/>
        <end position="121"/>
    </location>
</feature>
<evidence type="ECO:0000256" key="5">
    <source>
        <dbReference type="ARBA" id="ARBA00022679"/>
    </source>
</evidence>
<dbReference type="Gene3D" id="3.40.309.10">
    <property type="entry name" value="Aldehyde Dehydrogenase, Chain A, domain 2"/>
    <property type="match status" value="1"/>
</dbReference>
<feature type="domain" description="Aldehyde dehydrogenase" evidence="16">
    <location>
        <begin position="432"/>
        <end position="886"/>
    </location>
</feature>
<dbReference type="InterPro" id="IPR005946">
    <property type="entry name" value="Rib-P_diPkinase"/>
</dbReference>
<reference evidence="18 19" key="1">
    <citation type="submission" date="2016-03" db="EMBL/GenBank/DDBJ databases">
        <title>The draft genome sequence of Fonsecaea nubica causative agent of cutaneous subcutaneous infection in human host.</title>
        <authorList>
            <person name="Costa F."/>
            <person name="Sybren D.H."/>
            <person name="Raittz R.T."/>
            <person name="Weiss V.A."/>
            <person name="Leao A.C."/>
            <person name="Gomes R."/>
            <person name="De Souza E.M."/>
            <person name="Pedrosa F.O."/>
            <person name="Steffens M.B."/>
            <person name="Bombassaro A."/>
            <person name="Tadra-Sfeir M.Z."/>
            <person name="Moreno L.F."/>
            <person name="Najafzadeh M.J."/>
            <person name="Felipe M.S."/>
            <person name="Teixeira M."/>
            <person name="Sun J."/>
            <person name="Xi L."/>
            <person name="Castro M.A."/>
            <person name="Vicente V.A."/>
        </authorList>
    </citation>
    <scope>NUCLEOTIDE SEQUENCE [LARGE SCALE GENOMIC DNA]</scope>
    <source>
        <strain evidence="18 19">CBS 269.64</strain>
    </source>
</reference>
<evidence type="ECO:0000256" key="15">
    <source>
        <dbReference type="SAM" id="MobiDB-lite"/>
    </source>
</evidence>
<evidence type="ECO:0000256" key="9">
    <source>
        <dbReference type="ARBA" id="ARBA00022777"/>
    </source>
</evidence>
<evidence type="ECO:0000256" key="10">
    <source>
        <dbReference type="ARBA" id="ARBA00022840"/>
    </source>
</evidence>
<dbReference type="GO" id="GO:0006015">
    <property type="term" value="P:5-phosphoribose 1-diphosphate biosynthetic process"/>
    <property type="evidence" value="ECO:0007669"/>
    <property type="project" value="UniProtKB-ARBA"/>
</dbReference>
<accession>A0A178DFK2</accession>
<evidence type="ECO:0000256" key="12">
    <source>
        <dbReference type="ARBA" id="ARBA00023002"/>
    </source>
</evidence>
<dbReference type="GO" id="GO:0005524">
    <property type="term" value="F:ATP binding"/>
    <property type="evidence" value="ECO:0007669"/>
    <property type="project" value="UniProtKB-KW"/>
</dbReference>
<dbReference type="InterPro" id="IPR016162">
    <property type="entry name" value="Ald_DH_N"/>
</dbReference>
<keyword evidence="9" id="KW-0418">Kinase</keyword>
<dbReference type="GO" id="GO:0004491">
    <property type="term" value="F:methylmalonate-semialdehyde dehydrogenase (acylating, NAD) activity"/>
    <property type="evidence" value="ECO:0007669"/>
    <property type="project" value="InterPro"/>
</dbReference>
<evidence type="ECO:0000256" key="2">
    <source>
        <dbReference type="ARBA" id="ARBA00004996"/>
    </source>
</evidence>
<dbReference type="InterPro" id="IPR029099">
    <property type="entry name" value="Pribosyltran_N"/>
</dbReference>
<protein>
    <submittedName>
        <fullName evidence="18">Methylmalonate-semialdehyde dehydrogenase (Acylating)</fullName>
    </submittedName>
</protein>
<dbReference type="PROSITE" id="PS00114">
    <property type="entry name" value="PRPP_SYNTHASE"/>
    <property type="match status" value="1"/>
</dbReference>
<dbReference type="InterPro" id="IPR000842">
    <property type="entry name" value="PRib_PP_synth_CS"/>
</dbReference>
<feature type="region of interest" description="Disordered" evidence="15">
    <location>
        <begin position="354"/>
        <end position="417"/>
    </location>
</feature>
<dbReference type="FunFam" id="3.40.309.10:FF:000002">
    <property type="entry name" value="Methylmalonate-semialdehyde dehydrogenase (Acylating)"/>
    <property type="match status" value="1"/>
</dbReference>
<feature type="compositionally biased region" description="Polar residues" evidence="15">
    <location>
        <begin position="382"/>
        <end position="397"/>
    </location>
</feature>
<keyword evidence="5" id="KW-0808">Transferase</keyword>
<comment type="cofactor">
    <cofactor evidence="1">
        <name>Mg(2+)</name>
        <dbReference type="ChEBI" id="CHEBI:18420"/>
    </cofactor>
</comment>
<keyword evidence="10" id="KW-0067">ATP-binding</keyword>
<evidence type="ECO:0000259" key="16">
    <source>
        <dbReference type="Pfam" id="PF00171"/>
    </source>
</evidence>
<dbReference type="GO" id="GO:0016301">
    <property type="term" value="F:kinase activity"/>
    <property type="evidence" value="ECO:0007669"/>
    <property type="project" value="UniProtKB-KW"/>
</dbReference>
<dbReference type="SUPFAM" id="SSF53720">
    <property type="entry name" value="ALDH-like"/>
    <property type="match status" value="1"/>
</dbReference>
<proteinExistence type="inferred from homology"/>
<dbReference type="Pfam" id="PF00171">
    <property type="entry name" value="Aldedh"/>
    <property type="match status" value="1"/>
</dbReference>
<dbReference type="GO" id="GO:0000287">
    <property type="term" value="F:magnesium ion binding"/>
    <property type="evidence" value="ECO:0007669"/>
    <property type="project" value="InterPro"/>
</dbReference>
<evidence type="ECO:0000313" key="19">
    <source>
        <dbReference type="Proteomes" id="UP000185904"/>
    </source>
</evidence>
<keyword evidence="19" id="KW-1185">Reference proteome</keyword>
<keyword evidence="7" id="KW-0545">Nucleotide biosynthesis</keyword>
<dbReference type="Pfam" id="PF14572">
    <property type="entry name" value="Pribosyl_synth"/>
    <property type="match status" value="1"/>
</dbReference>
<keyword evidence="6" id="KW-0479">Metal-binding</keyword>
<evidence type="ECO:0000256" key="13">
    <source>
        <dbReference type="ARBA" id="ARBA00023027"/>
    </source>
</evidence>
<dbReference type="InterPro" id="IPR016161">
    <property type="entry name" value="Ald_DH/histidinol_DH"/>
</dbReference>
<evidence type="ECO:0000256" key="14">
    <source>
        <dbReference type="ARBA" id="ARBA00049535"/>
    </source>
</evidence>